<sequence>MVMAEKKVKAVSDWPTPKTVRDVQCFLGFAIFYRRFIKHFSQTVAPITKLLRKKEKFVWSPEADQAFSTLKEAFSTAPVLTHPDVDRPFIVEADASDVAIGAVLSQRSKDTGQLHPVVYMSRRLNKAEQNYGIAEKELLAIRDAFKEWRHHLLGAK</sequence>
<organism evidence="3 4">
    <name type="scientific">Pleurodeles waltl</name>
    <name type="common">Iberian ribbed newt</name>
    <dbReference type="NCBI Taxonomy" id="8319"/>
    <lineage>
        <taxon>Eukaryota</taxon>
        <taxon>Metazoa</taxon>
        <taxon>Chordata</taxon>
        <taxon>Craniata</taxon>
        <taxon>Vertebrata</taxon>
        <taxon>Euteleostomi</taxon>
        <taxon>Amphibia</taxon>
        <taxon>Batrachia</taxon>
        <taxon>Caudata</taxon>
        <taxon>Salamandroidea</taxon>
        <taxon>Salamandridae</taxon>
        <taxon>Pleurodelinae</taxon>
        <taxon>Pleurodeles</taxon>
    </lineage>
</organism>
<keyword evidence="4" id="KW-1185">Reference proteome</keyword>
<protein>
    <recommendedName>
        <fullName evidence="2">Reverse transcriptase/retrotransposon-derived protein RNase H-like domain-containing protein</fullName>
    </recommendedName>
</protein>
<dbReference type="PANTHER" id="PTHR37984">
    <property type="entry name" value="PROTEIN CBG26694"/>
    <property type="match status" value="1"/>
</dbReference>
<dbReference type="EMBL" id="JANPWB010000006">
    <property type="protein sequence ID" value="KAJ1181612.1"/>
    <property type="molecule type" value="Genomic_DNA"/>
</dbReference>
<dbReference type="FunFam" id="3.10.20.370:FF:000001">
    <property type="entry name" value="Retrovirus-related Pol polyprotein from transposon 17.6-like protein"/>
    <property type="match status" value="1"/>
</dbReference>
<feature type="domain" description="Reverse transcriptase/retrotransposon-derived protein RNase H-like" evidence="2">
    <location>
        <begin position="59"/>
        <end position="155"/>
    </location>
</feature>
<dbReference type="InterPro" id="IPR050951">
    <property type="entry name" value="Retrovirus_Pol_polyprotein"/>
</dbReference>
<evidence type="ECO:0000313" key="3">
    <source>
        <dbReference type="EMBL" id="KAJ1181612.1"/>
    </source>
</evidence>
<dbReference type="Gene3D" id="3.30.70.270">
    <property type="match status" value="1"/>
</dbReference>
<dbReference type="Proteomes" id="UP001066276">
    <property type="component" value="Chromosome 3_2"/>
</dbReference>
<name>A0AAV7TY38_PLEWA</name>
<dbReference type="AlphaFoldDB" id="A0AAV7TY38"/>
<dbReference type="SUPFAM" id="SSF56672">
    <property type="entry name" value="DNA/RNA polymerases"/>
    <property type="match status" value="1"/>
</dbReference>
<accession>A0AAV7TY38</accession>
<dbReference type="InterPro" id="IPR043502">
    <property type="entry name" value="DNA/RNA_pol_sf"/>
</dbReference>
<dbReference type="FunFam" id="3.30.70.270:FF:000020">
    <property type="entry name" value="Transposon Tf2-6 polyprotein-like Protein"/>
    <property type="match status" value="1"/>
</dbReference>
<evidence type="ECO:0000259" key="2">
    <source>
        <dbReference type="Pfam" id="PF17919"/>
    </source>
</evidence>
<dbReference type="Pfam" id="PF17919">
    <property type="entry name" value="RT_RNaseH_2"/>
    <property type="match status" value="1"/>
</dbReference>
<gene>
    <name evidence="3" type="ORF">NDU88_006817</name>
</gene>
<dbReference type="InterPro" id="IPR041577">
    <property type="entry name" value="RT_RNaseH_2"/>
</dbReference>
<dbReference type="GO" id="GO:0003824">
    <property type="term" value="F:catalytic activity"/>
    <property type="evidence" value="ECO:0007669"/>
    <property type="project" value="UniProtKB-KW"/>
</dbReference>
<comment type="caution">
    <text evidence="3">The sequence shown here is derived from an EMBL/GenBank/DDBJ whole genome shotgun (WGS) entry which is preliminary data.</text>
</comment>
<dbReference type="InterPro" id="IPR043128">
    <property type="entry name" value="Rev_trsase/Diguanyl_cyclase"/>
</dbReference>
<dbReference type="PANTHER" id="PTHR37984:SF5">
    <property type="entry name" value="PROTEIN NYNRIN-LIKE"/>
    <property type="match status" value="1"/>
</dbReference>
<dbReference type="CDD" id="cd09274">
    <property type="entry name" value="RNase_HI_RT_Ty3"/>
    <property type="match status" value="1"/>
</dbReference>
<proteinExistence type="predicted"/>
<evidence type="ECO:0000256" key="1">
    <source>
        <dbReference type="ARBA" id="ARBA00023268"/>
    </source>
</evidence>
<evidence type="ECO:0000313" key="4">
    <source>
        <dbReference type="Proteomes" id="UP001066276"/>
    </source>
</evidence>
<reference evidence="3" key="1">
    <citation type="journal article" date="2022" name="bioRxiv">
        <title>Sequencing and chromosome-scale assembly of the giantPleurodeles waltlgenome.</title>
        <authorList>
            <person name="Brown T."/>
            <person name="Elewa A."/>
            <person name="Iarovenko S."/>
            <person name="Subramanian E."/>
            <person name="Araus A.J."/>
            <person name="Petzold A."/>
            <person name="Susuki M."/>
            <person name="Suzuki K.-i.T."/>
            <person name="Hayashi T."/>
            <person name="Toyoda A."/>
            <person name="Oliveira C."/>
            <person name="Osipova E."/>
            <person name="Leigh N.D."/>
            <person name="Simon A."/>
            <person name="Yun M.H."/>
        </authorList>
    </citation>
    <scope>NUCLEOTIDE SEQUENCE</scope>
    <source>
        <strain evidence="3">20211129_DDA</strain>
        <tissue evidence="3">Liver</tissue>
    </source>
</reference>
<keyword evidence="1" id="KW-0511">Multifunctional enzyme</keyword>